<keyword evidence="5" id="KW-1185">Reference proteome</keyword>
<evidence type="ECO:0000256" key="2">
    <source>
        <dbReference type="ARBA" id="ARBA00023315"/>
    </source>
</evidence>
<reference evidence="4 5" key="1">
    <citation type="submission" date="2018-10" db="EMBL/GenBank/DDBJ databases">
        <title>Genomic Encyclopedia of Archaeal and Bacterial Type Strains, Phase II (KMG-II): from individual species to whole genera.</title>
        <authorList>
            <person name="Goeker M."/>
        </authorList>
    </citation>
    <scope>NUCLEOTIDE SEQUENCE [LARGE SCALE GENOMIC DNA]</scope>
    <source>
        <strain evidence="4 5">RP-AC37</strain>
    </source>
</reference>
<dbReference type="SUPFAM" id="SSF55729">
    <property type="entry name" value="Acyl-CoA N-acyltransferases (Nat)"/>
    <property type="match status" value="1"/>
</dbReference>
<keyword evidence="2" id="KW-0012">Acyltransferase</keyword>
<dbReference type="RefSeq" id="WP_231121986.1">
    <property type="nucleotide sequence ID" value="NZ_RBWV01000015.1"/>
</dbReference>
<evidence type="ECO:0000313" key="4">
    <source>
        <dbReference type="EMBL" id="RKS69331.1"/>
    </source>
</evidence>
<gene>
    <name evidence="4" type="ORF">CLV35_3508</name>
</gene>
<comment type="caution">
    <text evidence="4">The sequence shown here is derived from an EMBL/GenBank/DDBJ whole genome shotgun (WGS) entry which is preliminary data.</text>
</comment>
<dbReference type="PANTHER" id="PTHR43877:SF1">
    <property type="entry name" value="ACETYLTRANSFERASE"/>
    <property type="match status" value="1"/>
</dbReference>
<dbReference type="Pfam" id="PF00583">
    <property type="entry name" value="Acetyltransf_1"/>
    <property type="match status" value="1"/>
</dbReference>
<dbReference type="CDD" id="cd04301">
    <property type="entry name" value="NAT_SF"/>
    <property type="match status" value="1"/>
</dbReference>
<keyword evidence="1 4" id="KW-0808">Transferase</keyword>
<evidence type="ECO:0000259" key="3">
    <source>
        <dbReference type="PROSITE" id="PS51186"/>
    </source>
</evidence>
<sequence length="170" mass="18046">MSVRAGTPADLAALVPLAGSHDRAVVRLRAAAEAREVLLVAEVDGAVVGAVSVRWRSDCDAPHPWLYGLHVLPEHRRRGVAQALVLAAEDAARSAGAEALSLDADRDDIAVLGFYERRGYARVREHDHRWQSVDPVTGAVVASGTSPTWILRRRLHGDAPLSAAGPSAAS</sequence>
<evidence type="ECO:0000256" key="1">
    <source>
        <dbReference type="ARBA" id="ARBA00022679"/>
    </source>
</evidence>
<dbReference type="AlphaFoldDB" id="A0A420XKZ7"/>
<dbReference type="InterPro" id="IPR050832">
    <property type="entry name" value="Bact_Acetyltransf"/>
</dbReference>
<feature type="domain" description="N-acetyltransferase" evidence="3">
    <location>
        <begin position="1"/>
        <end position="147"/>
    </location>
</feature>
<dbReference type="InterPro" id="IPR016181">
    <property type="entry name" value="Acyl_CoA_acyltransferase"/>
</dbReference>
<dbReference type="PROSITE" id="PS51186">
    <property type="entry name" value="GNAT"/>
    <property type="match status" value="1"/>
</dbReference>
<name>A0A420XKZ7_9ACTN</name>
<protein>
    <submittedName>
        <fullName evidence="4">Putative N-acetyltransferase YhbS</fullName>
    </submittedName>
</protein>
<proteinExistence type="predicted"/>
<accession>A0A420XKZ7</accession>
<dbReference type="InParanoid" id="A0A420XKZ7"/>
<dbReference type="InterPro" id="IPR000182">
    <property type="entry name" value="GNAT_dom"/>
</dbReference>
<dbReference type="EMBL" id="RBWV01000015">
    <property type="protein sequence ID" value="RKS69331.1"/>
    <property type="molecule type" value="Genomic_DNA"/>
</dbReference>
<organism evidence="4 5">
    <name type="scientific">Motilibacter peucedani</name>
    <dbReference type="NCBI Taxonomy" id="598650"/>
    <lineage>
        <taxon>Bacteria</taxon>
        <taxon>Bacillati</taxon>
        <taxon>Actinomycetota</taxon>
        <taxon>Actinomycetes</taxon>
        <taxon>Motilibacterales</taxon>
        <taxon>Motilibacteraceae</taxon>
        <taxon>Motilibacter</taxon>
    </lineage>
</organism>
<evidence type="ECO:0000313" key="5">
    <source>
        <dbReference type="Proteomes" id="UP000281955"/>
    </source>
</evidence>
<dbReference type="Gene3D" id="3.40.630.30">
    <property type="match status" value="1"/>
</dbReference>
<dbReference type="GO" id="GO:0016747">
    <property type="term" value="F:acyltransferase activity, transferring groups other than amino-acyl groups"/>
    <property type="evidence" value="ECO:0007669"/>
    <property type="project" value="InterPro"/>
</dbReference>
<dbReference type="Proteomes" id="UP000281955">
    <property type="component" value="Unassembled WGS sequence"/>
</dbReference>
<dbReference type="PANTHER" id="PTHR43877">
    <property type="entry name" value="AMINOALKYLPHOSPHONATE N-ACETYLTRANSFERASE-RELATED-RELATED"/>
    <property type="match status" value="1"/>
</dbReference>